<dbReference type="PROSITE" id="PS50943">
    <property type="entry name" value="HTH_CROC1"/>
    <property type="match status" value="1"/>
</dbReference>
<protein>
    <recommendedName>
        <fullName evidence="1">HTH cro/C1-type domain-containing protein</fullName>
    </recommendedName>
</protein>
<evidence type="ECO:0000259" key="1">
    <source>
        <dbReference type="PROSITE" id="PS50943"/>
    </source>
</evidence>
<dbReference type="InterPro" id="IPR010982">
    <property type="entry name" value="Lambda_DNA-bd_dom_sf"/>
</dbReference>
<sequence>MKNKIREYRKQQGISQETLSKKLNVYRQIINAIENNKLTLDKLGSMLLKLKISEWYNITSSYGYNPKIYIVR</sequence>
<evidence type="ECO:0000313" key="3">
    <source>
        <dbReference type="Proteomes" id="UP000075418"/>
    </source>
</evidence>
<dbReference type="GO" id="GO:0003677">
    <property type="term" value="F:DNA binding"/>
    <property type="evidence" value="ECO:0007669"/>
    <property type="project" value="InterPro"/>
</dbReference>
<dbReference type="AlphaFoldDB" id="A0A151A844"/>
<dbReference type="SUPFAM" id="SSF47413">
    <property type="entry name" value="lambda repressor-like DNA-binding domains"/>
    <property type="match status" value="1"/>
</dbReference>
<reference evidence="2 3" key="1">
    <citation type="submission" date="2016-02" db="EMBL/GenBank/DDBJ databases">
        <title>Draft genome sequence of hydrocarbon degrading Staphylococcus saprophyticus Strain CNV2, isolated from crude-oil contaminated soil from Noonmati Oil Refinery, Guwahati, Assam, India.</title>
        <authorList>
            <person name="Mukherjee A."/>
            <person name="Chettri B."/>
            <person name="Langpoklakpam J."/>
            <person name="Singh A.K."/>
            <person name="Chattopadhyay D.J."/>
        </authorList>
    </citation>
    <scope>NUCLEOTIDE SEQUENCE [LARGE SCALE GENOMIC DNA]</scope>
    <source>
        <strain evidence="2 3">CNV2</strain>
    </source>
</reference>
<gene>
    <name evidence="2" type="ORF">A0131_10995</name>
</gene>
<dbReference type="InterPro" id="IPR001387">
    <property type="entry name" value="Cro/C1-type_HTH"/>
</dbReference>
<dbReference type="RefSeq" id="WP_061855432.1">
    <property type="nucleotide sequence ID" value="NZ_LUGM01000002.1"/>
</dbReference>
<organism evidence="2 3">
    <name type="scientific">Staphylococcus kloosii</name>
    <dbReference type="NCBI Taxonomy" id="29384"/>
    <lineage>
        <taxon>Bacteria</taxon>
        <taxon>Bacillati</taxon>
        <taxon>Bacillota</taxon>
        <taxon>Bacilli</taxon>
        <taxon>Bacillales</taxon>
        <taxon>Staphylococcaceae</taxon>
        <taxon>Staphylococcus</taxon>
    </lineage>
</organism>
<accession>A0A151A844</accession>
<proteinExistence type="predicted"/>
<dbReference type="EMBL" id="LUGM01000002">
    <property type="protein sequence ID" value="KYH15290.1"/>
    <property type="molecule type" value="Genomic_DNA"/>
</dbReference>
<evidence type="ECO:0000313" key="2">
    <source>
        <dbReference type="EMBL" id="KYH15290.1"/>
    </source>
</evidence>
<comment type="caution">
    <text evidence="2">The sequence shown here is derived from an EMBL/GenBank/DDBJ whole genome shotgun (WGS) entry which is preliminary data.</text>
</comment>
<dbReference type="Proteomes" id="UP000075418">
    <property type="component" value="Unassembled WGS sequence"/>
</dbReference>
<name>A0A151A844_9STAP</name>
<dbReference type="Gene3D" id="1.10.260.40">
    <property type="entry name" value="lambda repressor-like DNA-binding domains"/>
    <property type="match status" value="1"/>
</dbReference>
<dbReference type="SMART" id="SM00530">
    <property type="entry name" value="HTH_XRE"/>
    <property type="match status" value="1"/>
</dbReference>
<dbReference type="CDD" id="cd00093">
    <property type="entry name" value="HTH_XRE"/>
    <property type="match status" value="1"/>
</dbReference>
<dbReference type="Pfam" id="PF01381">
    <property type="entry name" value="HTH_3"/>
    <property type="match status" value="1"/>
</dbReference>
<feature type="domain" description="HTH cro/C1-type" evidence="1">
    <location>
        <begin position="5"/>
        <end position="37"/>
    </location>
</feature>